<reference evidence="1 2" key="1">
    <citation type="journal article" date="2020" name="Genome Biol. Evol.">
        <title>Comparative genomics of Sclerotiniaceae.</title>
        <authorList>
            <person name="Valero Jimenez C.A."/>
            <person name="Steentjes M."/>
            <person name="Scholten O.E."/>
            <person name="Van Kan J.A.L."/>
        </authorList>
    </citation>
    <scope>NUCLEOTIDE SEQUENCE [LARGE SCALE GENOMIC DNA]</scope>
    <source>
        <strain evidence="1 2">B1</strain>
    </source>
</reference>
<gene>
    <name evidence="1" type="ORF">EAE98_001725</name>
</gene>
<evidence type="ECO:0000313" key="1">
    <source>
        <dbReference type="EMBL" id="KAF7937411.1"/>
    </source>
</evidence>
<name>A0ABQ7IYT0_9HELO</name>
<dbReference type="RefSeq" id="XP_038814329.1">
    <property type="nucleotide sequence ID" value="XM_038949344.1"/>
</dbReference>
<keyword evidence="2" id="KW-1185">Reference proteome</keyword>
<comment type="caution">
    <text evidence="1">The sequence shown here is derived from an EMBL/GenBank/DDBJ whole genome shotgun (WGS) entry which is preliminary data.</text>
</comment>
<proteinExistence type="predicted"/>
<accession>A0ABQ7IYT0</accession>
<protein>
    <submittedName>
        <fullName evidence="1">Uncharacterized protein</fullName>
    </submittedName>
</protein>
<dbReference type="Proteomes" id="UP000783213">
    <property type="component" value="Unassembled WGS sequence"/>
</dbReference>
<organism evidence="1 2">
    <name type="scientific">Botrytis deweyae</name>
    <dbReference type="NCBI Taxonomy" id="2478750"/>
    <lineage>
        <taxon>Eukaryota</taxon>
        <taxon>Fungi</taxon>
        <taxon>Dikarya</taxon>
        <taxon>Ascomycota</taxon>
        <taxon>Pezizomycotina</taxon>
        <taxon>Leotiomycetes</taxon>
        <taxon>Helotiales</taxon>
        <taxon>Sclerotiniaceae</taxon>
        <taxon>Botrytis</taxon>
    </lineage>
</organism>
<evidence type="ECO:0000313" key="2">
    <source>
        <dbReference type="Proteomes" id="UP000783213"/>
    </source>
</evidence>
<dbReference type="EMBL" id="RCSX01000003">
    <property type="protein sequence ID" value="KAF7937411.1"/>
    <property type="molecule type" value="Genomic_DNA"/>
</dbReference>
<dbReference type="GeneID" id="62228499"/>
<sequence>MTHVRRVSDSTKARGGDELCDFQNVHHIPHFDIISRSAHGTDSQARAQNNHTPWIEAEEFFNTKRPGKMMISVAVTVTTRNGYQDYGRMYSLNGK</sequence>